<accession>A0A918QMX3</accession>
<protein>
    <recommendedName>
        <fullName evidence="2">SGNH hydrolase-type esterase domain-containing protein</fullName>
    </recommendedName>
</protein>
<dbReference type="Gene3D" id="3.40.50.1110">
    <property type="entry name" value="SGNH hydrolase"/>
    <property type="match status" value="1"/>
</dbReference>
<gene>
    <name evidence="3" type="ORF">GCM10010371_16120</name>
</gene>
<dbReference type="SUPFAM" id="SSF52266">
    <property type="entry name" value="SGNH hydrolase"/>
    <property type="match status" value="1"/>
</dbReference>
<dbReference type="Proteomes" id="UP000634660">
    <property type="component" value="Unassembled WGS sequence"/>
</dbReference>
<organism evidence="3 4">
    <name type="scientific">Streptomyces subrutilus</name>
    <dbReference type="NCBI Taxonomy" id="36818"/>
    <lineage>
        <taxon>Bacteria</taxon>
        <taxon>Bacillati</taxon>
        <taxon>Actinomycetota</taxon>
        <taxon>Actinomycetes</taxon>
        <taxon>Kitasatosporales</taxon>
        <taxon>Streptomycetaceae</taxon>
        <taxon>Streptomyces</taxon>
    </lineage>
</organism>
<evidence type="ECO:0000259" key="2">
    <source>
        <dbReference type="Pfam" id="PF13472"/>
    </source>
</evidence>
<sequence length="339" mass="33226">MRPGDAAADGGPQAGGTAGGGTAGGGTAGGGTAGGGTAGGGTAGGGTAGGGTAGGGTAGGGTAGGGVRGARAETGGADRRGHLRYVALGDSHTEGVGDGDDTTGLRGWADRLAELIAAAEPTARYANLAVRGRLAHQVRAGQLAPALALRPDLATVVAGVNDVLRPRFDAGRVAGEVEAMFAALTGAGTHVVTLAFPDLGRIAPLARPLAPRLTELDARIRAAAARHGVTVVDTSGHAVSTDPRLWTADRLHASPLGHERIAAAVAEALGLPGSGDAWTRPLPPRPLPGGPEALAAELRWAAAFLGPWLGRRLRGRSSGDGRTAKRPLLTGAAAAREAP</sequence>
<dbReference type="PANTHER" id="PTHR43784">
    <property type="entry name" value="GDSL-LIKE LIPASE/ACYLHYDROLASE, PUTATIVE (AFU_ORTHOLOGUE AFUA_2G00820)-RELATED"/>
    <property type="match status" value="1"/>
</dbReference>
<evidence type="ECO:0000313" key="4">
    <source>
        <dbReference type="Proteomes" id="UP000634660"/>
    </source>
</evidence>
<reference evidence="3" key="1">
    <citation type="journal article" date="2014" name="Int. J. Syst. Evol. Microbiol.">
        <title>Complete genome sequence of Corynebacterium casei LMG S-19264T (=DSM 44701T), isolated from a smear-ripened cheese.</title>
        <authorList>
            <consortium name="US DOE Joint Genome Institute (JGI-PGF)"/>
            <person name="Walter F."/>
            <person name="Albersmeier A."/>
            <person name="Kalinowski J."/>
            <person name="Ruckert C."/>
        </authorList>
    </citation>
    <scope>NUCLEOTIDE SEQUENCE</scope>
    <source>
        <strain evidence="3">JCM 4834</strain>
    </source>
</reference>
<feature type="compositionally biased region" description="Gly residues" evidence="1">
    <location>
        <begin position="59"/>
        <end position="68"/>
    </location>
</feature>
<dbReference type="PANTHER" id="PTHR43784:SF2">
    <property type="entry name" value="GDSL-LIKE LIPASE_ACYLHYDROLASE, PUTATIVE (AFU_ORTHOLOGUE AFUA_2G00820)-RELATED"/>
    <property type="match status" value="1"/>
</dbReference>
<dbReference type="Pfam" id="PF13472">
    <property type="entry name" value="Lipase_GDSL_2"/>
    <property type="match status" value="1"/>
</dbReference>
<evidence type="ECO:0000256" key="1">
    <source>
        <dbReference type="SAM" id="MobiDB-lite"/>
    </source>
</evidence>
<comment type="caution">
    <text evidence="3">The sequence shown here is derived from an EMBL/GenBank/DDBJ whole genome shotgun (WGS) entry which is preliminary data.</text>
</comment>
<feature type="region of interest" description="Disordered" evidence="1">
    <location>
        <begin position="1"/>
        <end position="31"/>
    </location>
</feature>
<feature type="domain" description="SGNH hydrolase-type esterase" evidence="2">
    <location>
        <begin position="87"/>
        <end position="260"/>
    </location>
</feature>
<name>A0A918QMX3_9ACTN</name>
<dbReference type="InterPro" id="IPR053140">
    <property type="entry name" value="GDSL_Rv0518-like"/>
</dbReference>
<feature type="region of interest" description="Disordered" evidence="1">
    <location>
        <begin position="59"/>
        <end position="78"/>
    </location>
</feature>
<feature type="region of interest" description="Disordered" evidence="1">
    <location>
        <begin position="315"/>
        <end position="339"/>
    </location>
</feature>
<reference evidence="3" key="2">
    <citation type="submission" date="2020-09" db="EMBL/GenBank/DDBJ databases">
        <authorList>
            <person name="Sun Q."/>
            <person name="Ohkuma M."/>
        </authorList>
    </citation>
    <scope>NUCLEOTIDE SEQUENCE</scope>
    <source>
        <strain evidence="3">JCM 4834</strain>
    </source>
</reference>
<dbReference type="EMBL" id="BMVX01000005">
    <property type="protein sequence ID" value="GGZ57497.1"/>
    <property type="molecule type" value="Genomic_DNA"/>
</dbReference>
<proteinExistence type="predicted"/>
<dbReference type="InterPro" id="IPR013830">
    <property type="entry name" value="SGNH_hydro"/>
</dbReference>
<evidence type="ECO:0000313" key="3">
    <source>
        <dbReference type="EMBL" id="GGZ57497.1"/>
    </source>
</evidence>
<dbReference type="InterPro" id="IPR036514">
    <property type="entry name" value="SGNH_hydro_sf"/>
</dbReference>
<feature type="compositionally biased region" description="Gly residues" evidence="1">
    <location>
        <begin position="12"/>
        <end position="31"/>
    </location>
</feature>
<dbReference type="CDD" id="cd01832">
    <property type="entry name" value="SGNH_hydrolase_like_1"/>
    <property type="match status" value="1"/>
</dbReference>
<feature type="compositionally biased region" description="Low complexity" evidence="1">
    <location>
        <begin position="1"/>
        <end position="11"/>
    </location>
</feature>
<dbReference type="AlphaFoldDB" id="A0A918QMX3"/>